<dbReference type="EMBL" id="GGEC01031568">
    <property type="protein sequence ID" value="MBX12052.1"/>
    <property type="molecule type" value="Transcribed_RNA"/>
</dbReference>
<organism evidence="1">
    <name type="scientific">Rhizophora mucronata</name>
    <name type="common">Asiatic mangrove</name>
    <dbReference type="NCBI Taxonomy" id="61149"/>
    <lineage>
        <taxon>Eukaryota</taxon>
        <taxon>Viridiplantae</taxon>
        <taxon>Streptophyta</taxon>
        <taxon>Embryophyta</taxon>
        <taxon>Tracheophyta</taxon>
        <taxon>Spermatophyta</taxon>
        <taxon>Magnoliopsida</taxon>
        <taxon>eudicotyledons</taxon>
        <taxon>Gunneridae</taxon>
        <taxon>Pentapetalae</taxon>
        <taxon>rosids</taxon>
        <taxon>fabids</taxon>
        <taxon>Malpighiales</taxon>
        <taxon>Rhizophoraceae</taxon>
        <taxon>Rhizophora</taxon>
    </lineage>
</organism>
<reference evidence="1" key="1">
    <citation type="submission" date="2018-02" db="EMBL/GenBank/DDBJ databases">
        <title>Rhizophora mucronata_Transcriptome.</title>
        <authorList>
            <person name="Meera S.P."/>
            <person name="Sreeshan A."/>
            <person name="Augustine A."/>
        </authorList>
    </citation>
    <scope>NUCLEOTIDE SEQUENCE</scope>
    <source>
        <tissue evidence="1">Leaf</tissue>
    </source>
</reference>
<protein>
    <submittedName>
        <fullName evidence="1">Uncharacterized protein</fullName>
    </submittedName>
</protein>
<name>A0A2P2L252_RHIMU</name>
<sequence length="14" mass="1780">MKRQSIKKKMIIIY</sequence>
<proteinExistence type="predicted"/>
<accession>A0A2P2L252</accession>
<evidence type="ECO:0000313" key="1">
    <source>
        <dbReference type="EMBL" id="MBX12052.1"/>
    </source>
</evidence>